<evidence type="ECO:0000313" key="15">
    <source>
        <dbReference type="EMBL" id="MFD2262616.1"/>
    </source>
</evidence>
<dbReference type="PANTHER" id="PTHR43697:SF1">
    <property type="entry name" value="SERINE--TRNA LIGASE"/>
    <property type="match status" value="1"/>
</dbReference>
<organism evidence="15 16">
    <name type="scientific">Lacibacterium aquatile</name>
    <dbReference type="NCBI Taxonomy" id="1168082"/>
    <lineage>
        <taxon>Bacteria</taxon>
        <taxon>Pseudomonadati</taxon>
        <taxon>Pseudomonadota</taxon>
        <taxon>Alphaproteobacteria</taxon>
        <taxon>Rhodospirillales</taxon>
        <taxon>Rhodospirillaceae</taxon>
    </lineage>
</organism>
<keyword evidence="6 12" id="KW-0547">Nucleotide-binding</keyword>
<feature type="binding site" evidence="12">
    <location>
        <position position="383"/>
    </location>
    <ligand>
        <name>L-serine</name>
        <dbReference type="ChEBI" id="CHEBI:33384"/>
    </ligand>
</feature>
<gene>
    <name evidence="12 15" type="primary">serS</name>
    <name evidence="15" type="ORF">ACFSM5_06930</name>
</gene>
<comment type="domain">
    <text evidence="12">Consists of two distinct domains, a catalytic core and a N-terminal extension that is involved in tRNA binding.</text>
</comment>
<proteinExistence type="inferred from homology"/>
<dbReference type="EMBL" id="JBHUIP010000004">
    <property type="protein sequence ID" value="MFD2262616.1"/>
    <property type="molecule type" value="Genomic_DNA"/>
</dbReference>
<evidence type="ECO:0000256" key="5">
    <source>
        <dbReference type="ARBA" id="ARBA00022598"/>
    </source>
</evidence>
<dbReference type="InterPro" id="IPR006195">
    <property type="entry name" value="aa-tRNA-synth_II"/>
</dbReference>
<evidence type="ECO:0000256" key="8">
    <source>
        <dbReference type="ARBA" id="ARBA00022917"/>
    </source>
</evidence>
<comment type="catalytic activity">
    <reaction evidence="11 12">
        <text>tRNA(Ser) + L-serine + ATP = L-seryl-tRNA(Ser) + AMP + diphosphate + H(+)</text>
        <dbReference type="Rhea" id="RHEA:12292"/>
        <dbReference type="Rhea" id="RHEA-COMP:9669"/>
        <dbReference type="Rhea" id="RHEA-COMP:9703"/>
        <dbReference type="ChEBI" id="CHEBI:15378"/>
        <dbReference type="ChEBI" id="CHEBI:30616"/>
        <dbReference type="ChEBI" id="CHEBI:33019"/>
        <dbReference type="ChEBI" id="CHEBI:33384"/>
        <dbReference type="ChEBI" id="CHEBI:78442"/>
        <dbReference type="ChEBI" id="CHEBI:78533"/>
        <dbReference type="ChEBI" id="CHEBI:456215"/>
        <dbReference type="EC" id="6.1.1.11"/>
    </reaction>
</comment>
<dbReference type="InterPro" id="IPR015866">
    <property type="entry name" value="Ser-tRNA-synth_1_N"/>
</dbReference>
<comment type="catalytic activity">
    <reaction evidence="10 12">
        <text>tRNA(Sec) + L-serine + ATP = L-seryl-tRNA(Sec) + AMP + diphosphate + H(+)</text>
        <dbReference type="Rhea" id="RHEA:42580"/>
        <dbReference type="Rhea" id="RHEA-COMP:9742"/>
        <dbReference type="Rhea" id="RHEA-COMP:10128"/>
        <dbReference type="ChEBI" id="CHEBI:15378"/>
        <dbReference type="ChEBI" id="CHEBI:30616"/>
        <dbReference type="ChEBI" id="CHEBI:33019"/>
        <dbReference type="ChEBI" id="CHEBI:33384"/>
        <dbReference type="ChEBI" id="CHEBI:78442"/>
        <dbReference type="ChEBI" id="CHEBI:78533"/>
        <dbReference type="ChEBI" id="CHEBI:456215"/>
        <dbReference type="EC" id="6.1.1.11"/>
    </reaction>
</comment>
<evidence type="ECO:0000256" key="1">
    <source>
        <dbReference type="ARBA" id="ARBA00004496"/>
    </source>
</evidence>
<dbReference type="GO" id="GO:0004828">
    <property type="term" value="F:serine-tRNA ligase activity"/>
    <property type="evidence" value="ECO:0007669"/>
    <property type="project" value="UniProtKB-EC"/>
</dbReference>
<evidence type="ECO:0000256" key="2">
    <source>
        <dbReference type="ARBA" id="ARBA00005045"/>
    </source>
</evidence>
<feature type="domain" description="Aminoacyl-transfer RNA synthetases class-II family profile" evidence="14">
    <location>
        <begin position="171"/>
        <end position="408"/>
    </location>
</feature>
<dbReference type="InterPro" id="IPR010978">
    <property type="entry name" value="tRNA-bd_arm"/>
</dbReference>
<comment type="subcellular location">
    <subcellularLocation>
        <location evidence="1 12">Cytoplasm</location>
    </subcellularLocation>
</comment>
<evidence type="ECO:0000256" key="9">
    <source>
        <dbReference type="ARBA" id="ARBA00023146"/>
    </source>
</evidence>
<dbReference type="HAMAP" id="MF_00176">
    <property type="entry name" value="Ser_tRNA_synth_type1"/>
    <property type="match status" value="1"/>
</dbReference>
<dbReference type="InterPro" id="IPR002317">
    <property type="entry name" value="Ser-tRNA-ligase_type_1"/>
</dbReference>
<comment type="caution">
    <text evidence="15">The sequence shown here is derived from an EMBL/GenBank/DDBJ whole genome shotgun (WGS) entry which is preliminary data.</text>
</comment>
<reference evidence="16" key="1">
    <citation type="journal article" date="2019" name="Int. J. Syst. Evol. Microbiol.">
        <title>The Global Catalogue of Microorganisms (GCM) 10K type strain sequencing project: providing services to taxonomists for standard genome sequencing and annotation.</title>
        <authorList>
            <consortium name="The Broad Institute Genomics Platform"/>
            <consortium name="The Broad Institute Genome Sequencing Center for Infectious Disease"/>
            <person name="Wu L."/>
            <person name="Ma J."/>
        </authorList>
    </citation>
    <scope>NUCLEOTIDE SEQUENCE [LARGE SCALE GENOMIC DNA]</scope>
    <source>
        <strain evidence="16">CGMCC 1.19062</strain>
    </source>
</reference>
<dbReference type="InterPro" id="IPR002314">
    <property type="entry name" value="aa-tRNA-synt_IIb"/>
</dbReference>
<feature type="binding site" evidence="12">
    <location>
        <position position="283"/>
    </location>
    <ligand>
        <name>L-serine</name>
        <dbReference type="ChEBI" id="CHEBI:33384"/>
    </ligand>
</feature>
<accession>A0ABW5DQ38</accession>
<dbReference type="PRINTS" id="PR00981">
    <property type="entry name" value="TRNASYNTHSER"/>
</dbReference>
<evidence type="ECO:0000256" key="11">
    <source>
        <dbReference type="ARBA" id="ARBA00048823"/>
    </source>
</evidence>
<dbReference type="Pfam" id="PF02403">
    <property type="entry name" value="Seryl_tRNA_N"/>
    <property type="match status" value="1"/>
</dbReference>
<dbReference type="SUPFAM" id="SSF55681">
    <property type="entry name" value="Class II aaRS and biotin synthetases"/>
    <property type="match status" value="1"/>
</dbReference>
<dbReference type="Gene3D" id="3.30.930.10">
    <property type="entry name" value="Bira Bifunctional Protein, Domain 2"/>
    <property type="match status" value="1"/>
</dbReference>
<feature type="binding site" evidence="12">
    <location>
        <begin position="229"/>
        <end position="231"/>
    </location>
    <ligand>
        <name>L-serine</name>
        <dbReference type="ChEBI" id="CHEBI:33384"/>
    </ligand>
</feature>
<evidence type="ECO:0000256" key="3">
    <source>
        <dbReference type="ARBA" id="ARBA00010728"/>
    </source>
</evidence>
<evidence type="ECO:0000256" key="7">
    <source>
        <dbReference type="ARBA" id="ARBA00022840"/>
    </source>
</evidence>
<evidence type="ECO:0000256" key="13">
    <source>
        <dbReference type="SAM" id="Coils"/>
    </source>
</evidence>
<keyword evidence="16" id="KW-1185">Reference proteome</keyword>
<evidence type="ECO:0000256" key="10">
    <source>
        <dbReference type="ARBA" id="ARBA00047929"/>
    </source>
</evidence>
<dbReference type="InterPro" id="IPR042103">
    <property type="entry name" value="SerRS_1_N_sf"/>
</dbReference>
<comment type="subunit">
    <text evidence="12">Homodimer. The tRNA molecule binds across the dimer.</text>
</comment>
<evidence type="ECO:0000313" key="16">
    <source>
        <dbReference type="Proteomes" id="UP001597295"/>
    </source>
</evidence>
<dbReference type="InterPro" id="IPR033729">
    <property type="entry name" value="SerRS_core"/>
</dbReference>
<dbReference type="EC" id="6.1.1.11" evidence="12"/>
<protein>
    <recommendedName>
        <fullName evidence="12">Serine--tRNA ligase</fullName>
        <ecNumber evidence="12">6.1.1.11</ecNumber>
    </recommendedName>
    <alternativeName>
        <fullName evidence="12">Seryl-tRNA synthetase</fullName>
        <shortName evidence="12">SerRS</shortName>
    </alternativeName>
    <alternativeName>
        <fullName evidence="12">Seryl-tRNA(Ser/Sec) synthetase</fullName>
    </alternativeName>
</protein>
<evidence type="ECO:0000256" key="4">
    <source>
        <dbReference type="ARBA" id="ARBA00022490"/>
    </source>
</evidence>
<sequence>MHDIAFIRTNPDAFDSALKKRGLAPLSAAILAVDTDRRACIVETETAQSRRNEASKLIGEAKRTGGNADALMAEVAELKERLPALQEKEKALQHQLDEMLSAIPNLPVEEVPLGEDETGNVQIRQIGTVRNYAFTPKEHFALGEAWGTMDFERAAKLSGSRFVVLHGQLARLERALGNFMLDIHTTEFGYNETTVPLLVRDDAMYGTGQLPKFKDDLFQTTDGRWLIPTAEVSLTNLVADSILDEEALPLRFTAWSQCFRSEAGSAGRDTRGMIRQHQFPKVELVSITHPEKSDEEHERMTEAAETVLKRLELTYRTMVLCTGDMGFSSRKTYDIEVWLPGQGAYREISSCSNCGDFQARRMKARFRPQGEKSTRFVHTLNGSGMAIGRAMVAILENYQQEDGSVAIPAALQPYMGGLKVIGR</sequence>
<dbReference type="RefSeq" id="WP_379875574.1">
    <property type="nucleotide sequence ID" value="NZ_JBHUIP010000004.1"/>
</dbReference>
<keyword evidence="5 12" id="KW-0436">Ligase</keyword>
<keyword evidence="13" id="KW-0175">Coiled coil</keyword>
<keyword evidence="7 12" id="KW-0067">ATP-binding</keyword>
<comment type="similarity">
    <text evidence="3 12">Belongs to the class-II aminoacyl-tRNA synthetase family. Type-1 seryl-tRNA synthetase subfamily.</text>
</comment>
<evidence type="ECO:0000256" key="6">
    <source>
        <dbReference type="ARBA" id="ARBA00022741"/>
    </source>
</evidence>
<comment type="pathway">
    <text evidence="2 12">Aminoacyl-tRNA biosynthesis; selenocysteinyl-tRNA(Sec) biosynthesis; L-seryl-tRNA(Sec) from L-serine and tRNA(Sec): step 1/1.</text>
</comment>
<dbReference type="NCBIfam" id="TIGR00414">
    <property type="entry name" value="serS"/>
    <property type="match status" value="1"/>
</dbReference>
<evidence type="ECO:0000259" key="14">
    <source>
        <dbReference type="PROSITE" id="PS50862"/>
    </source>
</evidence>
<feature type="coiled-coil region" evidence="13">
    <location>
        <begin position="61"/>
        <end position="95"/>
    </location>
</feature>
<evidence type="ECO:0000256" key="12">
    <source>
        <dbReference type="HAMAP-Rule" id="MF_00176"/>
    </source>
</evidence>
<keyword evidence="4 12" id="KW-0963">Cytoplasm</keyword>
<dbReference type="PANTHER" id="PTHR43697">
    <property type="entry name" value="SERYL-TRNA SYNTHETASE"/>
    <property type="match status" value="1"/>
</dbReference>
<keyword evidence="8 12" id="KW-0648">Protein biosynthesis</keyword>
<keyword evidence="9 12" id="KW-0030">Aminoacyl-tRNA synthetase</keyword>
<dbReference type="CDD" id="cd00770">
    <property type="entry name" value="SerRS_core"/>
    <property type="match status" value="1"/>
</dbReference>
<dbReference type="InterPro" id="IPR045864">
    <property type="entry name" value="aa-tRNA-synth_II/BPL/LPL"/>
</dbReference>
<feature type="binding site" evidence="12">
    <location>
        <begin position="260"/>
        <end position="262"/>
    </location>
    <ligand>
        <name>ATP</name>
        <dbReference type="ChEBI" id="CHEBI:30616"/>
    </ligand>
</feature>
<feature type="binding site" evidence="12">
    <location>
        <begin position="347"/>
        <end position="350"/>
    </location>
    <ligand>
        <name>ATP</name>
        <dbReference type="ChEBI" id="CHEBI:30616"/>
    </ligand>
</feature>
<dbReference type="PIRSF" id="PIRSF001529">
    <property type="entry name" value="Ser-tRNA-synth_IIa"/>
    <property type="match status" value="1"/>
</dbReference>
<dbReference type="PROSITE" id="PS50862">
    <property type="entry name" value="AA_TRNA_LIGASE_II"/>
    <property type="match status" value="1"/>
</dbReference>
<comment type="function">
    <text evidence="12">Catalyzes the attachment of serine to tRNA(Ser). Is also able to aminoacylate tRNA(Sec) with serine, to form the misacylated tRNA L-seryl-tRNA(Sec), which will be further converted into selenocysteinyl-tRNA(Sec).</text>
</comment>
<dbReference type="Pfam" id="PF00587">
    <property type="entry name" value="tRNA-synt_2b"/>
    <property type="match status" value="1"/>
</dbReference>
<name>A0ABW5DQ38_9PROT</name>
<comment type="caution">
    <text evidence="12">Lacks conserved residue(s) required for the propagation of feature annotation.</text>
</comment>
<dbReference type="Proteomes" id="UP001597295">
    <property type="component" value="Unassembled WGS sequence"/>
</dbReference>
<dbReference type="SUPFAM" id="SSF46589">
    <property type="entry name" value="tRNA-binding arm"/>
    <property type="match status" value="1"/>
</dbReference>
<dbReference type="Gene3D" id="1.10.287.40">
    <property type="entry name" value="Serine-tRNA synthetase, tRNA binding domain"/>
    <property type="match status" value="1"/>
</dbReference>